<protein>
    <submittedName>
        <fullName evidence="6">ATP-grasp domain-containing protein</fullName>
    </submittedName>
</protein>
<dbReference type="GO" id="GO:0016874">
    <property type="term" value="F:ligase activity"/>
    <property type="evidence" value="ECO:0007669"/>
    <property type="project" value="UniProtKB-KW"/>
</dbReference>
<dbReference type="Proteomes" id="UP000264541">
    <property type="component" value="Unassembled WGS sequence"/>
</dbReference>
<dbReference type="PANTHER" id="PTHR43585">
    <property type="entry name" value="FUMIPYRROLE BIOSYNTHESIS PROTEIN C"/>
    <property type="match status" value="1"/>
</dbReference>
<keyword evidence="7" id="KW-1185">Reference proteome</keyword>
<evidence type="ECO:0000259" key="5">
    <source>
        <dbReference type="PROSITE" id="PS50975"/>
    </source>
</evidence>
<dbReference type="Pfam" id="PF13535">
    <property type="entry name" value="ATP-grasp_4"/>
    <property type="match status" value="1"/>
</dbReference>
<evidence type="ECO:0000256" key="3">
    <source>
        <dbReference type="ARBA" id="ARBA00022840"/>
    </source>
</evidence>
<dbReference type="PROSITE" id="PS50975">
    <property type="entry name" value="ATP_GRASP"/>
    <property type="match status" value="1"/>
</dbReference>
<proteinExistence type="predicted"/>
<dbReference type="GO" id="GO:0005524">
    <property type="term" value="F:ATP binding"/>
    <property type="evidence" value="ECO:0007669"/>
    <property type="project" value="UniProtKB-UniRule"/>
</dbReference>
<dbReference type="InterPro" id="IPR052032">
    <property type="entry name" value="ATP-dep_AA_Ligase"/>
</dbReference>
<dbReference type="OrthoDB" id="9803907at2"/>
<accession>A0A372LKU3</accession>
<feature type="domain" description="ATP-grasp" evidence="5">
    <location>
        <begin position="110"/>
        <end position="302"/>
    </location>
</feature>
<dbReference type="EMBL" id="QVTE01000046">
    <property type="protein sequence ID" value="RFU67130.1"/>
    <property type="molecule type" value="Genomic_DNA"/>
</dbReference>
<sequence>MFKIKGLVIIGANEFQKKLVLKANELGYETHVFAWEEGAVAKEIADFFYPVSITDKEQILNDVRLINPIGICSIASDLAMPTVNYIANKLGLVANTLECTEVTTNKFEMRKALSYSKLPCPKYQLVKEFSEIDFSVLFFPLIVKPIDRSGSRGIRRVDNINEVEDAIMDAKSVSFLEEVLVEEYIDGKEFSVEYITQNGEHKFLQITEKFTTGAPNFIEKGHLSPARISDNKKKEIVDIVEKSLDALKVSNGASHSEVKVTSNGEIKIIEIAARMGGDYIGSDMVYISTGFDFIKNIIKVAVGEKIDLGNFDQPRNISLVGFVFNSYDRERFEMIKELYPYIIKEYEMKKDMNTVSDSSSRNGYYILEISNTELLSDILKHLNMEDLA</sequence>
<gene>
    <name evidence="6" type="ORF">D0469_16065</name>
</gene>
<evidence type="ECO:0000256" key="4">
    <source>
        <dbReference type="PROSITE-ProRule" id="PRU00409"/>
    </source>
</evidence>
<dbReference type="InterPro" id="IPR011761">
    <property type="entry name" value="ATP-grasp"/>
</dbReference>
<evidence type="ECO:0000256" key="2">
    <source>
        <dbReference type="ARBA" id="ARBA00022741"/>
    </source>
</evidence>
<evidence type="ECO:0000256" key="1">
    <source>
        <dbReference type="ARBA" id="ARBA00022598"/>
    </source>
</evidence>
<dbReference type="AlphaFoldDB" id="A0A372LKU3"/>
<keyword evidence="2 4" id="KW-0547">Nucleotide-binding</keyword>
<dbReference type="Gene3D" id="3.30.1490.20">
    <property type="entry name" value="ATP-grasp fold, A domain"/>
    <property type="match status" value="1"/>
</dbReference>
<dbReference type="PANTHER" id="PTHR43585:SF2">
    <property type="entry name" value="ATP-GRASP ENZYME FSQD"/>
    <property type="match status" value="1"/>
</dbReference>
<organism evidence="6 7">
    <name type="scientific">Peribacillus saganii</name>
    <dbReference type="NCBI Taxonomy" id="2303992"/>
    <lineage>
        <taxon>Bacteria</taxon>
        <taxon>Bacillati</taxon>
        <taxon>Bacillota</taxon>
        <taxon>Bacilli</taxon>
        <taxon>Bacillales</taxon>
        <taxon>Bacillaceae</taxon>
        <taxon>Peribacillus</taxon>
    </lineage>
</organism>
<comment type="caution">
    <text evidence="6">The sequence shown here is derived from an EMBL/GenBank/DDBJ whole genome shotgun (WGS) entry which is preliminary data.</text>
</comment>
<dbReference type="Gene3D" id="3.40.50.20">
    <property type="match status" value="1"/>
</dbReference>
<dbReference type="Gene3D" id="3.30.470.20">
    <property type="entry name" value="ATP-grasp fold, B domain"/>
    <property type="match status" value="1"/>
</dbReference>
<reference evidence="6 7" key="1">
    <citation type="submission" date="2018-08" db="EMBL/GenBank/DDBJ databases">
        <title>Bacillus chawlae sp. nov., Bacillus glennii sp. nov., and Bacillus saganii sp. nov. Isolated from the Vehicle Assembly Building at Kennedy Space Center where the Viking Spacecraft were Assembled.</title>
        <authorList>
            <person name="Seuylemezian A."/>
            <person name="Vaishampayan P."/>
        </authorList>
    </citation>
    <scope>NUCLEOTIDE SEQUENCE [LARGE SCALE GENOMIC DNA]</scope>
    <source>
        <strain evidence="6 7">V47-23a</strain>
    </source>
</reference>
<dbReference type="SUPFAM" id="SSF56059">
    <property type="entry name" value="Glutathione synthetase ATP-binding domain-like"/>
    <property type="match status" value="1"/>
</dbReference>
<name>A0A372LKU3_9BACI</name>
<dbReference type="InterPro" id="IPR013815">
    <property type="entry name" value="ATP_grasp_subdomain_1"/>
</dbReference>
<keyword evidence="3 4" id="KW-0067">ATP-binding</keyword>
<evidence type="ECO:0000313" key="6">
    <source>
        <dbReference type="EMBL" id="RFU67130.1"/>
    </source>
</evidence>
<evidence type="ECO:0000313" key="7">
    <source>
        <dbReference type="Proteomes" id="UP000264541"/>
    </source>
</evidence>
<keyword evidence="1" id="KW-0436">Ligase</keyword>
<dbReference type="RefSeq" id="WP_117327737.1">
    <property type="nucleotide sequence ID" value="NZ_QVTE01000046.1"/>
</dbReference>
<dbReference type="GO" id="GO:0046872">
    <property type="term" value="F:metal ion binding"/>
    <property type="evidence" value="ECO:0007669"/>
    <property type="project" value="InterPro"/>
</dbReference>